<dbReference type="EMBL" id="GL379795">
    <property type="protein sequence ID" value="EGT59405.1"/>
    <property type="molecule type" value="Genomic_DNA"/>
</dbReference>
<dbReference type="eggNOG" id="ENOG502TJ6E">
    <property type="taxonomic scope" value="Eukaryota"/>
</dbReference>
<organism evidence="3">
    <name type="scientific">Caenorhabditis brenneri</name>
    <name type="common">Nematode worm</name>
    <dbReference type="NCBI Taxonomy" id="135651"/>
    <lineage>
        <taxon>Eukaryota</taxon>
        <taxon>Metazoa</taxon>
        <taxon>Ecdysozoa</taxon>
        <taxon>Nematoda</taxon>
        <taxon>Chromadorea</taxon>
        <taxon>Rhabditida</taxon>
        <taxon>Rhabditina</taxon>
        <taxon>Rhabditomorpha</taxon>
        <taxon>Rhabditoidea</taxon>
        <taxon>Rhabditidae</taxon>
        <taxon>Peloderinae</taxon>
        <taxon>Caenorhabditis</taxon>
    </lineage>
</organism>
<dbReference type="InParanoid" id="G0MHT6"/>
<dbReference type="HOGENOM" id="CLU_853177_0_0_1"/>
<gene>
    <name evidence="2" type="ORF">CAEBREN_01243</name>
</gene>
<protein>
    <submittedName>
        <fullName evidence="2">Uncharacterized protein</fullName>
    </submittedName>
</protein>
<reference evidence="3" key="1">
    <citation type="submission" date="2011-07" db="EMBL/GenBank/DDBJ databases">
        <authorList>
            <consortium name="Caenorhabditis brenneri Sequencing and Analysis Consortium"/>
            <person name="Wilson R.K."/>
        </authorList>
    </citation>
    <scope>NUCLEOTIDE SEQUENCE [LARGE SCALE GENOMIC DNA]</scope>
    <source>
        <strain evidence="3">PB2801</strain>
    </source>
</reference>
<accession>G0MHT6</accession>
<sequence>MQLLDASKIPIRECTCHLAGPQAWMCLIDYLLPGVSDNLNIRRELLRVVRNEKEADEFNTDTLFWKSLEYNLVESAEKHFWELYEYMTDRSPRMYVNSPLNLLPKFMSVMMRAFNWDIVADDYYFVHLTKKNTFIKHGVGEVFVRFAVGAKNSRQMFQHLNPFLDMMIAVDVNTVFQKIEGIADISDWDEPWERVTETRNVRLPPPPGSSDESTSGGIPGNEVKSEIDFYFYVEETPRLTTKKVVYERPKTSIPLTDPMTQLSPTERIMYQKNILTKEDFSPGEHEPAYFIITTFSSPFDRYRRAVKRSPPPPAPRWLYEQDFAAT</sequence>
<evidence type="ECO:0000313" key="3">
    <source>
        <dbReference type="Proteomes" id="UP000008068"/>
    </source>
</evidence>
<keyword evidence="3" id="KW-1185">Reference proteome</keyword>
<name>G0MHT6_CAEBE</name>
<proteinExistence type="predicted"/>
<evidence type="ECO:0000313" key="2">
    <source>
        <dbReference type="EMBL" id="EGT59405.1"/>
    </source>
</evidence>
<evidence type="ECO:0000256" key="1">
    <source>
        <dbReference type="SAM" id="MobiDB-lite"/>
    </source>
</evidence>
<dbReference type="Proteomes" id="UP000008068">
    <property type="component" value="Unassembled WGS sequence"/>
</dbReference>
<dbReference type="AlphaFoldDB" id="G0MHT6"/>
<feature type="region of interest" description="Disordered" evidence="1">
    <location>
        <begin position="198"/>
        <end position="221"/>
    </location>
</feature>